<evidence type="ECO:0000256" key="1">
    <source>
        <dbReference type="SAM" id="MobiDB-lite"/>
    </source>
</evidence>
<evidence type="ECO:0000313" key="2">
    <source>
        <dbReference type="EMBL" id="CEK47334.1"/>
    </source>
</evidence>
<protein>
    <submittedName>
        <fullName evidence="2">Uncharacterized protein</fullName>
    </submittedName>
</protein>
<organism evidence="2">
    <name type="scientific">Arion vulgaris</name>
    <dbReference type="NCBI Taxonomy" id="1028688"/>
    <lineage>
        <taxon>Eukaryota</taxon>
        <taxon>Metazoa</taxon>
        <taxon>Spiralia</taxon>
        <taxon>Lophotrochozoa</taxon>
        <taxon>Mollusca</taxon>
        <taxon>Gastropoda</taxon>
        <taxon>Heterobranchia</taxon>
        <taxon>Euthyneura</taxon>
        <taxon>Panpulmonata</taxon>
        <taxon>Eupulmonata</taxon>
        <taxon>Stylommatophora</taxon>
        <taxon>Helicina</taxon>
        <taxon>Arionoidea</taxon>
        <taxon>Arionidae</taxon>
        <taxon>Arion</taxon>
    </lineage>
</organism>
<feature type="region of interest" description="Disordered" evidence="1">
    <location>
        <begin position="17"/>
        <end position="73"/>
    </location>
</feature>
<gene>
    <name evidence="2" type="primary">ORF1137</name>
</gene>
<dbReference type="EMBL" id="HACG01000469">
    <property type="protein sequence ID" value="CEK47334.1"/>
    <property type="molecule type" value="Transcribed_RNA"/>
</dbReference>
<reference evidence="2" key="1">
    <citation type="submission" date="2014-12" db="EMBL/GenBank/DDBJ databases">
        <title>Insight into the proteome of Arion vulgaris.</title>
        <authorList>
            <person name="Aradska J."/>
            <person name="Bulat T."/>
            <person name="Smidak R."/>
            <person name="Sarate P."/>
            <person name="Gangsoo J."/>
            <person name="Sialana F."/>
            <person name="Bilban M."/>
            <person name="Lubec G."/>
        </authorList>
    </citation>
    <scope>NUCLEOTIDE SEQUENCE</scope>
    <source>
        <tissue evidence="2">Skin</tissue>
    </source>
</reference>
<proteinExistence type="predicted"/>
<accession>A0A0B6XTW7</accession>
<name>A0A0B6XTW7_9EUPU</name>
<sequence length="73" mass="8478">IGNEYMTNGYFTSLTDRVQSPADSFPQNDPRRNAWNKGKSSSDSYNYDDHSDIDDDIKLKGSETYTKDRRYTK</sequence>
<dbReference type="AlphaFoldDB" id="A0A0B6XTW7"/>
<feature type="non-terminal residue" evidence="2">
    <location>
        <position position="73"/>
    </location>
</feature>
<feature type="non-terminal residue" evidence="2">
    <location>
        <position position="1"/>
    </location>
</feature>
<feature type="compositionally biased region" description="Basic and acidic residues" evidence="1">
    <location>
        <begin position="56"/>
        <end position="73"/>
    </location>
</feature>
<feature type="compositionally biased region" description="Polar residues" evidence="1">
    <location>
        <begin position="17"/>
        <end position="27"/>
    </location>
</feature>